<evidence type="ECO:0000313" key="12">
    <source>
        <dbReference type="Proteomes" id="UP001565927"/>
    </source>
</evidence>
<proteinExistence type="inferred from homology"/>
<evidence type="ECO:0000256" key="6">
    <source>
        <dbReference type="ARBA" id="ARBA00022801"/>
    </source>
</evidence>
<dbReference type="RefSeq" id="WP_370440041.1">
    <property type="nucleotide sequence ID" value="NZ_JBGFTU010000003.1"/>
</dbReference>
<keyword evidence="7" id="KW-0408">Iron</keyword>
<evidence type="ECO:0000256" key="1">
    <source>
        <dbReference type="ARBA" id="ARBA00006521"/>
    </source>
</evidence>
<comment type="similarity">
    <text evidence="1">Belongs to the uracil-DNA glycosylase (UDG) superfamily. Type 4 (UDGa) family.</text>
</comment>
<dbReference type="SMART" id="SM00986">
    <property type="entry name" value="UDG"/>
    <property type="match status" value="1"/>
</dbReference>
<dbReference type="EMBL" id="JBGFTU010000003">
    <property type="protein sequence ID" value="MEZ0163788.1"/>
    <property type="molecule type" value="Genomic_DNA"/>
</dbReference>
<reference evidence="11 12" key="1">
    <citation type="submission" date="2024-07" db="EMBL/GenBank/DDBJ databases">
        <authorList>
            <person name="Thanompreechachai J."/>
            <person name="Duangmal K."/>
        </authorList>
    </citation>
    <scope>NUCLEOTIDE SEQUENCE [LARGE SCALE GENOMIC DNA]</scope>
    <source>
        <strain evidence="11 12">LSe6-4</strain>
    </source>
</reference>
<evidence type="ECO:0000256" key="8">
    <source>
        <dbReference type="ARBA" id="ARBA00023014"/>
    </source>
</evidence>
<evidence type="ECO:0000256" key="4">
    <source>
        <dbReference type="ARBA" id="ARBA00022723"/>
    </source>
</evidence>
<dbReference type="Pfam" id="PF03167">
    <property type="entry name" value="UDG"/>
    <property type="match status" value="1"/>
</dbReference>
<keyword evidence="5" id="KW-0227">DNA damage</keyword>
<dbReference type="SUPFAM" id="SSF52141">
    <property type="entry name" value="Uracil-DNA glycosylase-like"/>
    <property type="match status" value="1"/>
</dbReference>
<dbReference type="NCBIfam" id="TIGR00758">
    <property type="entry name" value="UDG_fam4"/>
    <property type="match status" value="1"/>
</dbReference>
<gene>
    <name evidence="11" type="ORF">AB2L27_03285</name>
</gene>
<protein>
    <recommendedName>
        <fullName evidence="2">Type-4 uracil-DNA glycosylase</fullName>
    </recommendedName>
</protein>
<dbReference type="PANTHER" id="PTHR33693:SF9">
    <property type="entry name" value="TYPE-4 URACIL-DNA GLYCOSYLASE"/>
    <property type="match status" value="1"/>
</dbReference>
<dbReference type="NCBIfam" id="TIGR03914">
    <property type="entry name" value="UDG_fam_dom"/>
    <property type="match status" value="1"/>
</dbReference>
<organism evidence="11 12">
    <name type="scientific">Kineococcus halophytocola</name>
    <dbReference type="NCBI Taxonomy" id="3234027"/>
    <lineage>
        <taxon>Bacteria</taxon>
        <taxon>Bacillati</taxon>
        <taxon>Actinomycetota</taxon>
        <taxon>Actinomycetes</taxon>
        <taxon>Kineosporiales</taxon>
        <taxon>Kineosporiaceae</taxon>
        <taxon>Kineococcus</taxon>
    </lineage>
</organism>
<dbReference type="InterPro" id="IPR005273">
    <property type="entry name" value="Ura-DNA_glyco_family4"/>
</dbReference>
<dbReference type="PANTHER" id="PTHR33693">
    <property type="entry name" value="TYPE-5 URACIL-DNA GLYCOSYLASE"/>
    <property type="match status" value="1"/>
</dbReference>
<keyword evidence="12" id="KW-1185">Reference proteome</keyword>
<keyword evidence="4" id="KW-0479">Metal-binding</keyword>
<feature type="domain" description="Uracil-DNA glycosylase-like" evidence="10">
    <location>
        <begin position="44"/>
        <end position="208"/>
    </location>
</feature>
<dbReference type="Gene3D" id="3.40.470.10">
    <property type="entry name" value="Uracil-DNA glycosylase-like domain"/>
    <property type="match status" value="1"/>
</dbReference>
<comment type="caution">
    <text evidence="11">The sequence shown here is derived from an EMBL/GenBank/DDBJ whole genome shotgun (WGS) entry which is preliminary data.</text>
</comment>
<sequence>MATKVERAGAQEWVPAGADVGRLREAAVDCRGCELWEPATQVVFSAGSPTARLALVGEQPGDQEDRRGIPFVGPAGRLLQRAVEEAGVDRADVYVTNAVKHFRFTQKAPGQRRIHASPDVGHVSACRPWLAAELAAVDPDVVVCLGATAAKALLPKDFRVTKDRGQVLRLQTSRGEKTFLGTIHPSAVLRVPEDDRQGAYDGLVADLRTAVAALG</sequence>
<evidence type="ECO:0000256" key="5">
    <source>
        <dbReference type="ARBA" id="ARBA00022763"/>
    </source>
</evidence>
<evidence type="ECO:0000313" key="11">
    <source>
        <dbReference type="EMBL" id="MEZ0163788.1"/>
    </source>
</evidence>
<name>A0ABV4GZC0_9ACTN</name>
<keyword evidence="9" id="KW-0234">DNA repair</keyword>
<keyword evidence="6" id="KW-0378">Hydrolase</keyword>
<evidence type="ECO:0000256" key="3">
    <source>
        <dbReference type="ARBA" id="ARBA00022485"/>
    </source>
</evidence>
<evidence type="ECO:0000259" key="10">
    <source>
        <dbReference type="SMART" id="SM00986"/>
    </source>
</evidence>
<dbReference type="Proteomes" id="UP001565927">
    <property type="component" value="Unassembled WGS sequence"/>
</dbReference>
<keyword evidence="8" id="KW-0411">Iron-sulfur</keyword>
<evidence type="ECO:0000256" key="2">
    <source>
        <dbReference type="ARBA" id="ARBA00019403"/>
    </source>
</evidence>
<evidence type="ECO:0000256" key="9">
    <source>
        <dbReference type="ARBA" id="ARBA00023204"/>
    </source>
</evidence>
<evidence type="ECO:0000256" key="7">
    <source>
        <dbReference type="ARBA" id="ARBA00023004"/>
    </source>
</evidence>
<keyword evidence="3" id="KW-0004">4Fe-4S</keyword>
<dbReference type="InterPro" id="IPR051536">
    <property type="entry name" value="UDG_Type-4/5"/>
</dbReference>
<dbReference type="InterPro" id="IPR005122">
    <property type="entry name" value="Uracil-DNA_glycosylase-like"/>
</dbReference>
<dbReference type="InterPro" id="IPR036895">
    <property type="entry name" value="Uracil-DNA_glycosylase-like_sf"/>
</dbReference>
<accession>A0ABV4GZC0</accession>
<dbReference type="CDD" id="cd10030">
    <property type="entry name" value="UDG-F4_TTUDGA_SPO1dp_like"/>
    <property type="match status" value="1"/>
</dbReference>
<dbReference type="SMART" id="SM00987">
    <property type="entry name" value="UreE_C"/>
    <property type="match status" value="1"/>
</dbReference>